<dbReference type="RefSeq" id="WP_057281077.1">
    <property type="nucleotide sequence ID" value="NZ_CZBF01000001.1"/>
</dbReference>
<evidence type="ECO:0000313" key="2">
    <source>
        <dbReference type="EMBL" id="CUP29481.1"/>
    </source>
</evidence>
<proteinExistence type="predicted"/>
<dbReference type="GO" id="GO:0016740">
    <property type="term" value="F:transferase activity"/>
    <property type="evidence" value="ECO:0007669"/>
    <property type="project" value="UniProtKB-KW"/>
</dbReference>
<dbReference type="Proteomes" id="UP000095788">
    <property type="component" value="Unassembled WGS sequence"/>
</dbReference>
<name>A0A174M2R2_BACUN</name>
<dbReference type="EMBL" id="CZBF01000001">
    <property type="protein sequence ID" value="CUP29481.1"/>
    <property type="molecule type" value="Genomic_DNA"/>
</dbReference>
<dbReference type="PANTHER" id="PTHR43196:SF2">
    <property type="entry name" value="PHOSPHOADENOSINE PHOSPHOSULFATE REDUCTASE"/>
    <property type="match status" value="1"/>
</dbReference>
<dbReference type="SUPFAM" id="SSF52402">
    <property type="entry name" value="Adenine nucleotide alpha hydrolases-like"/>
    <property type="match status" value="1"/>
</dbReference>
<evidence type="ECO:0000259" key="1">
    <source>
        <dbReference type="Pfam" id="PF01507"/>
    </source>
</evidence>
<sequence>MKIIVSFSGGKDSQACLIQAANKYGVDKIEAVFCDTGWEHPDTYQHISNVCKQLDVRLVILRSKKYTDFVDMSIKRSRFPSSQRRFCTSELKIKPMIDYILSLTEPCLIIQGIRAKESEERAKLPYECNYFGEYFERVKKNRKGKAVEVWKQDYRRKDVLKWCEHYDASVSRPIFQWSAQEVIDQILSTGQNPNPLYYRGFSRVGCYPCIMCRKQEVKLISQEEFGRSRLIDAEQRMKEETPKGSSFFSPGYIPDRFCKNKTYPTVEEVFEYVNRKDAGMDDMFEPEGGYSCMSLYHGLCE</sequence>
<reference evidence="2 3" key="1">
    <citation type="submission" date="2015-09" db="EMBL/GenBank/DDBJ databases">
        <authorList>
            <consortium name="Pathogen Informatics"/>
        </authorList>
    </citation>
    <scope>NUCLEOTIDE SEQUENCE [LARGE SCALE GENOMIC DNA]</scope>
    <source>
        <strain evidence="2 3">2789STDY5834942</strain>
    </source>
</reference>
<organism evidence="2 3">
    <name type="scientific">Bacteroides uniformis</name>
    <dbReference type="NCBI Taxonomy" id="820"/>
    <lineage>
        <taxon>Bacteria</taxon>
        <taxon>Pseudomonadati</taxon>
        <taxon>Bacteroidota</taxon>
        <taxon>Bacteroidia</taxon>
        <taxon>Bacteroidales</taxon>
        <taxon>Bacteroidaceae</taxon>
        <taxon>Bacteroides</taxon>
    </lineage>
</organism>
<protein>
    <submittedName>
        <fullName evidence="2">Sulfate adenylate transferase subunit 2</fullName>
    </submittedName>
</protein>
<dbReference type="Pfam" id="PF01507">
    <property type="entry name" value="PAPS_reduct"/>
    <property type="match status" value="1"/>
</dbReference>
<dbReference type="InterPro" id="IPR014729">
    <property type="entry name" value="Rossmann-like_a/b/a_fold"/>
</dbReference>
<dbReference type="InterPro" id="IPR002500">
    <property type="entry name" value="PAPS_reduct_dom"/>
</dbReference>
<feature type="domain" description="Phosphoadenosine phosphosulphate reductase" evidence="1">
    <location>
        <begin position="3"/>
        <end position="210"/>
    </location>
</feature>
<gene>
    <name evidence="2" type="ORF">ERS852554_00250</name>
</gene>
<accession>A0A174M2R2</accession>
<dbReference type="AlphaFoldDB" id="A0A174M2R2"/>
<evidence type="ECO:0000313" key="3">
    <source>
        <dbReference type="Proteomes" id="UP000095788"/>
    </source>
</evidence>
<dbReference type="InterPro" id="IPR050128">
    <property type="entry name" value="Sulfate_adenylyltrnsfr_sub2"/>
</dbReference>
<dbReference type="PANTHER" id="PTHR43196">
    <property type="entry name" value="SULFATE ADENYLYLTRANSFERASE SUBUNIT 2"/>
    <property type="match status" value="1"/>
</dbReference>
<keyword evidence="2" id="KW-0808">Transferase</keyword>
<dbReference type="Gene3D" id="3.40.50.620">
    <property type="entry name" value="HUPs"/>
    <property type="match status" value="1"/>
</dbReference>